<dbReference type="PANTHER" id="PTHR15503:SF42">
    <property type="entry name" value="ZINC FINGER, CCHC-TYPE, RETROTRANSPOSON GAG DOMAIN, ASPARTIC PEPTIDASE DOMAIN PROTEIN-RELATED"/>
    <property type="match status" value="1"/>
</dbReference>
<evidence type="ECO:0000313" key="3">
    <source>
        <dbReference type="EMBL" id="KAK1360433.1"/>
    </source>
</evidence>
<gene>
    <name evidence="3" type="ORF">POM88_044907</name>
</gene>
<organism evidence="3 4">
    <name type="scientific">Heracleum sosnowskyi</name>
    <dbReference type="NCBI Taxonomy" id="360622"/>
    <lineage>
        <taxon>Eukaryota</taxon>
        <taxon>Viridiplantae</taxon>
        <taxon>Streptophyta</taxon>
        <taxon>Embryophyta</taxon>
        <taxon>Tracheophyta</taxon>
        <taxon>Spermatophyta</taxon>
        <taxon>Magnoliopsida</taxon>
        <taxon>eudicotyledons</taxon>
        <taxon>Gunneridae</taxon>
        <taxon>Pentapetalae</taxon>
        <taxon>asterids</taxon>
        <taxon>campanulids</taxon>
        <taxon>Apiales</taxon>
        <taxon>Apiaceae</taxon>
        <taxon>Apioideae</taxon>
        <taxon>apioid superclade</taxon>
        <taxon>Tordylieae</taxon>
        <taxon>Tordyliinae</taxon>
        <taxon>Heracleum</taxon>
    </lineage>
</organism>
<dbReference type="EMBL" id="JAUIZM010000010">
    <property type="protein sequence ID" value="KAK1360433.1"/>
    <property type="molecule type" value="Genomic_DNA"/>
</dbReference>
<accession>A0AAD8H641</accession>
<reference evidence="3" key="2">
    <citation type="submission" date="2023-05" db="EMBL/GenBank/DDBJ databases">
        <authorList>
            <person name="Schelkunov M.I."/>
        </authorList>
    </citation>
    <scope>NUCLEOTIDE SEQUENCE</scope>
    <source>
        <strain evidence="3">Hsosn_3</strain>
        <tissue evidence="3">Leaf</tissue>
    </source>
</reference>
<dbReference type="Pfam" id="PF03732">
    <property type="entry name" value="Retrotrans_gag"/>
    <property type="match status" value="1"/>
</dbReference>
<evidence type="ECO:0000256" key="1">
    <source>
        <dbReference type="SAM" id="MobiDB-lite"/>
    </source>
</evidence>
<dbReference type="InterPro" id="IPR032567">
    <property type="entry name" value="RTL1-rel"/>
</dbReference>
<dbReference type="AlphaFoldDB" id="A0AAD8H641"/>
<feature type="domain" description="Retrotransposon gag" evidence="2">
    <location>
        <begin position="99"/>
        <end position="194"/>
    </location>
</feature>
<keyword evidence="4" id="KW-1185">Reference proteome</keyword>
<evidence type="ECO:0000313" key="4">
    <source>
        <dbReference type="Proteomes" id="UP001237642"/>
    </source>
</evidence>
<dbReference type="InterPro" id="IPR005162">
    <property type="entry name" value="Retrotrans_gag_dom"/>
</dbReference>
<proteinExistence type="predicted"/>
<reference evidence="3" key="1">
    <citation type="submission" date="2023-02" db="EMBL/GenBank/DDBJ databases">
        <title>Genome of toxic invasive species Heracleum sosnowskyi carries increased number of genes despite the absence of recent whole-genome duplications.</title>
        <authorList>
            <person name="Schelkunov M."/>
            <person name="Shtratnikova V."/>
            <person name="Makarenko M."/>
            <person name="Klepikova A."/>
            <person name="Omelchenko D."/>
            <person name="Novikova G."/>
            <person name="Obukhova E."/>
            <person name="Bogdanov V."/>
            <person name="Penin A."/>
            <person name="Logacheva M."/>
        </authorList>
    </citation>
    <scope>NUCLEOTIDE SEQUENCE</scope>
    <source>
        <strain evidence="3">Hsosn_3</strain>
        <tissue evidence="3">Leaf</tissue>
    </source>
</reference>
<evidence type="ECO:0000259" key="2">
    <source>
        <dbReference type="Pfam" id="PF03732"/>
    </source>
</evidence>
<feature type="compositionally biased region" description="Polar residues" evidence="1">
    <location>
        <begin position="272"/>
        <end position="285"/>
    </location>
</feature>
<protein>
    <recommendedName>
        <fullName evidence="2">Retrotransposon gag domain-containing protein</fullName>
    </recommendedName>
</protein>
<name>A0AAD8H641_9APIA</name>
<dbReference type="PANTHER" id="PTHR15503">
    <property type="entry name" value="LDOC1 RELATED"/>
    <property type="match status" value="1"/>
</dbReference>
<dbReference type="Proteomes" id="UP001237642">
    <property type="component" value="Unassembled WGS sequence"/>
</dbReference>
<feature type="region of interest" description="Disordered" evidence="1">
    <location>
        <begin position="221"/>
        <end position="292"/>
    </location>
</feature>
<comment type="caution">
    <text evidence="3">The sequence shown here is derived from an EMBL/GenBank/DDBJ whole genome shotgun (WGS) entry which is preliminary data.</text>
</comment>
<sequence>MTPRRRPANDPEAQNPGMAQLLELLRQQTTTIAQQQQLLQQLQPPQPPPATVTAFKTFQSVNPPEFRGSQDPVEAHACLKEIEKAFALVNVGNDQKVEYASYFLKGESNYWWESARTLEAAEVITWDRFKRMFLDKYFPRYMQTQMEMKFFELRQENMTIGEYEKKFTELARFVGEYVDSELKRAKRFQQGLKPWIRSRVTAFELTTYAEVVQKAMVIEGESEQNQKEKSSKKRRFEAGEEGSSHKGQNQKNNPRFKPQQGPGNFRKKEFGNRSQENRSQTTSGQRPRKHQCRNVRFAKSDIQEPATKQILSVLSVMRKAIMLMSVRTRRLTSPVLSVVKWDMCLENAKDHAATNYFN</sequence>